<dbReference type="PRINTS" id="PR00184">
    <property type="entry name" value="NEISSPPORIN"/>
</dbReference>
<evidence type="ECO:0000313" key="14">
    <source>
        <dbReference type="Proteomes" id="UP000542125"/>
    </source>
</evidence>
<feature type="chain" id="PRO_5031418301" evidence="11">
    <location>
        <begin position="21"/>
        <end position="378"/>
    </location>
</feature>
<proteinExistence type="predicted"/>
<evidence type="ECO:0000256" key="11">
    <source>
        <dbReference type="SAM" id="SignalP"/>
    </source>
</evidence>
<feature type="signal peptide" evidence="11">
    <location>
        <begin position="1"/>
        <end position="20"/>
    </location>
</feature>
<evidence type="ECO:0000256" key="7">
    <source>
        <dbReference type="ARBA" id="ARBA00023065"/>
    </source>
</evidence>
<dbReference type="GO" id="GO:0015288">
    <property type="term" value="F:porin activity"/>
    <property type="evidence" value="ECO:0007669"/>
    <property type="project" value="UniProtKB-KW"/>
</dbReference>
<dbReference type="Proteomes" id="UP000542125">
    <property type="component" value="Unassembled WGS sequence"/>
</dbReference>
<dbReference type="InterPro" id="IPR023614">
    <property type="entry name" value="Porin_dom_sf"/>
</dbReference>
<dbReference type="InterPro" id="IPR001702">
    <property type="entry name" value="Porin_Gram-ve"/>
</dbReference>
<keyword evidence="7" id="KW-0406">Ion transport</keyword>
<reference evidence="13 14" key="1">
    <citation type="submission" date="2020-07" db="EMBL/GenBank/DDBJ databases">
        <title>Genomic Encyclopedia of Type Strains, Phase IV (KMG-V): Genome sequencing to study the core and pangenomes of soil and plant-associated prokaryotes.</title>
        <authorList>
            <person name="Whitman W."/>
        </authorList>
    </citation>
    <scope>NUCLEOTIDE SEQUENCE [LARGE SCALE GENOMIC DNA]</scope>
    <source>
        <strain evidence="13 14">SAS40</strain>
    </source>
</reference>
<dbReference type="SUPFAM" id="SSF56935">
    <property type="entry name" value="Porins"/>
    <property type="match status" value="1"/>
</dbReference>
<comment type="subunit">
    <text evidence="2">Homotrimer.</text>
</comment>
<protein>
    <submittedName>
        <fullName evidence="13">Putative porin</fullName>
    </submittedName>
</protein>
<evidence type="ECO:0000256" key="10">
    <source>
        <dbReference type="ARBA" id="ARBA00023237"/>
    </source>
</evidence>
<dbReference type="PANTHER" id="PTHR34501:SF9">
    <property type="entry name" value="MAJOR OUTER MEMBRANE PROTEIN P.IA"/>
    <property type="match status" value="1"/>
</dbReference>
<dbReference type="AlphaFoldDB" id="A0A7Y9IPW2"/>
<evidence type="ECO:0000256" key="2">
    <source>
        <dbReference type="ARBA" id="ARBA00011233"/>
    </source>
</evidence>
<comment type="caution">
    <text evidence="13">The sequence shown here is derived from an EMBL/GenBank/DDBJ whole genome shotgun (WGS) entry which is preliminary data.</text>
</comment>
<dbReference type="EMBL" id="JACBYR010000001">
    <property type="protein sequence ID" value="NYE80785.1"/>
    <property type="molecule type" value="Genomic_DNA"/>
</dbReference>
<accession>A0A7Y9IPW2</accession>
<dbReference type="GO" id="GO:0046930">
    <property type="term" value="C:pore complex"/>
    <property type="evidence" value="ECO:0007669"/>
    <property type="project" value="UniProtKB-KW"/>
</dbReference>
<feature type="domain" description="Porin" evidence="12">
    <location>
        <begin position="11"/>
        <end position="343"/>
    </location>
</feature>
<evidence type="ECO:0000256" key="4">
    <source>
        <dbReference type="ARBA" id="ARBA00022452"/>
    </source>
</evidence>
<sequence length="378" mass="40211">MNTWLMGAGLAIACMGAAQAESTTTLYGLLYTGLRHVNDSGGNSVTGLATGPSRWGIKGTESLGNGRSALFVLESGFDLSSGSSFQGRRLFGRQAFVGVSDAAVGRLTAGRQYDMVADFLAPYAATGKWNGYMAHIGDNDNLNYQFRLNNSIKYVSPEIAGFQAGAVYAMGESAGSGKPNSASSAGLRYRQGGFSAAAGYLRVNNPATSVSEGNWNTILFPAVTPTSAMTPAALRPDAMTTYGIGADYQADKLKYAVVYTQTRFDALASTAIGLPVSDVRFRNLEANVSFDATRNWMLGAGYAYTTGDVAATRFRPKYHQVHLMTNYSLSKRTILQLATTHQRAAGDARNAYVLYSSDSGASQGKSQTALLAGMFHFF</sequence>
<keyword evidence="5" id="KW-0812">Transmembrane</keyword>
<dbReference type="InterPro" id="IPR033900">
    <property type="entry name" value="Gram_neg_porin_domain"/>
</dbReference>
<dbReference type="Pfam" id="PF13609">
    <property type="entry name" value="Porin_4"/>
    <property type="match status" value="1"/>
</dbReference>
<dbReference type="Gene3D" id="2.40.160.10">
    <property type="entry name" value="Porin"/>
    <property type="match status" value="1"/>
</dbReference>
<name>A0A7Y9IPW2_9BURK</name>
<dbReference type="PRINTS" id="PR00182">
    <property type="entry name" value="ECOLNEIPORIN"/>
</dbReference>
<evidence type="ECO:0000256" key="5">
    <source>
        <dbReference type="ARBA" id="ARBA00022692"/>
    </source>
</evidence>
<evidence type="ECO:0000259" key="12">
    <source>
        <dbReference type="Pfam" id="PF13609"/>
    </source>
</evidence>
<evidence type="ECO:0000256" key="9">
    <source>
        <dbReference type="ARBA" id="ARBA00023136"/>
    </source>
</evidence>
<evidence type="ECO:0000256" key="1">
    <source>
        <dbReference type="ARBA" id="ARBA00004571"/>
    </source>
</evidence>
<evidence type="ECO:0000256" key="6">
    <source>
        <dbReference type="ARBA" id="ARBA00022729"/>
    </source>
</evidence>
<dbReference type="CDD" id="cd00342">
    <property type="entry name" value="gram_neg_porins"/>
    <property type="match status" value="1"/>
</dbReference>
<comment type="subcellular location">
    <subcellularLocation>
        <location evidence="1">Cell outer membrane</location>
        <topology evidence="1">Multi-pass membrane protein</topology>
    </subcellularLocation>
</comment>
<keyword evidence="14" id="KW-1185">Reference proteome</keyword>
<dbReference type="InterPro" id="IPR002299">
    <property type="entry name" value="Porin_Neis"/>
</dbReference>
<keyword evidence="4" id="KW-1134">Transmembrane beta strand</keyword>
<keyword evidence="9" id="KW-0472">Membrane</keyword>
<dbReference type="PANTHER" id="PTHR34501">
    <property type="entry name" value="PROTEIN YDDL-RELATED"/>
    <property type="match status" value="1"/>
</dbReference>
<evidence type="ECO:0000256" key="8">
    <source>
        <dbReference type="ARBA" id="ARBA00023114"/>
    </source>
</evidence>
<dbReference type="RefSeq" id="WP_179582230.1">
    <property type="nucleotide sequence ID" value="NZ_JACBYR010000001.1"/>
</dbReference>
<gene>
    <name evidence="13" type="ORF">FHW18_000056</name>
</gene>
<keyword evidence="6 11" id="KW-0732">Signal</keyword>
<dbReference type="InterPro" id="IPR050298">
    <property type="entry name" value="Gram-neg_bact_OMP"/>
</dbReference>
<organism evidence="13 14">
    <name type="scientific">Pigmentiphaga litoralis</name>
    <dbReference type="NCBI Taxonomy" id="516702"/>
    <lineage>
        <taxon>Bacteria</taxon>
        <taxon>Pseudomonadati</taxon>
        <taxon>Pseudomonadota</taxon>
        <taxon>Betaproteobacteria</taxon>
        <taxon>Burkholderiales</taxon>
        <taxon>Alcaligenaceae</taxon>
        <taxon>Pigmentiphaga</taxon>
    </lineage>
</organism>
<dbReference type="GO" id="GO:0009279">
    <property type="term" value="C:cell outer membrane"/>
    <property type="evidence" value="ECO:0007669"/>
    <property type="project" value="UniProtKB-SubCell"/>
</dbReference>
<keyword evidence="8" id="KW-0626">Porin</keyword>
<keyword evidence="3" id="KW-0813">Transport</keyword>
<dbReference type="GO" id="GO:0034220">
    <property type="term" value="P:monoatomic ion transmembrane transport"/>
    <property type="evidence" value="ECO:0007669"/>
    <property type="project" value="InterPro"/>
</dbReference>
<evidence type="ECO:0000313" key="13">
    <source>
        <dbReference type="EMBL" id="NYE80785.1"/>
    </source>
</evidence>
<keyword evidence="10" id="KW-0998">Cell outer membrane</keyword>
<evidence type="ECO:0000256" key="3">
    <source>
        <dbReference type="ARBA" id="ARBA00022448"/>
    </source>
</evidence>